<comment type="subunit">
    <text evidence="2">Homodimer.</text>
</comment>
<evidence type="ECO:0000256" key="1">
    <source>
        <dbReference type="ARBA" id="ARBA00008107"/>
    </source>
</evidence>
<dbReference type="SUPFAM" id="SSF109755">
    <property type="entry name" value="PhoU-like"/>
    <property type="match status" value="1"/>
</dbReference>
<dbReference type="Gene3D" id="1.20.58.220">
    <property type="entry name" value="Phosphate transport system protein phou homolog 2, domain 2"/>
    <property type="match status" value="1"/>
</dbReference>
<keyword evidence="2" id="KW-0592">Phosphate transport</keyword>
<dbReference type="InterPro" id="IPR038078">
    <property type="entry name" value="PhoU-like_sf"/>
</dbReference>
<dbReference type="RefSeq" id="WP_127108796.1">
    <property type="nucleotide sequence ID" value="NZ_JAPDFL010000001.1"/>
</dbReference>
<dbReference type="Proteomes" id="UP001208938">
    <property type="component" value="Unassembled WGS sequence"/>
</dbReference>
<accession>A0ABT3H131</accession>
<evidence type="ECO:0000256" key="3">
    <source>
        <dbReference type="SAM" id="MobiDB-lite"/>
    </source>
</evidence>
<protein>
    <recommendedName>
        <fullName evidence="2">Phosphate-specific transport system accessory protein PhoU</fullName>
    </recommendedName>
</protein>
<comment type="subcellular location">
    <subcellularLocation>
        <location evidence="2">Cytoplasm</location>
    </subcellularLocation>
</comment>
<dbReference type="PANTHER" id="PTHR42930">
    <property type="entry name" value="PHOSPHATE-SPECIFIC TRANSPORT SYSTEM ACCESSORY PROTEIN PHOU"/>
    <property type="match status" value="1"/>
</dbReference>
<dbReference type="EMBL" id="JAPDFL010000001">
    <property type="protein sequence ID" value="MCW1933481.1"/>
    <property type="molecule type" value="Genomic_DNA"/>
</dbReference>
<comment type="function">
    <text evidence="2">Plays a role in the regulation of phosphate uptake.</text>
</comment>
<organism evidence="5 6">
    <name type="scientific">Pararhodobacter zhoushanensis</name>
    <dbReference type="NCBI Taxonomy" id="2479545"/>
    <lineage>
        <taxon>Bacteria</taxon>
        <taxon>Pseudomonadati</taxon>
        <taxon>Pseudomonadota</taxon>
        <taxon>Alphaproteobacteria</taxon>
        <taxon>Rhodobacterales</taxon>
        <taxon>Paracoccaceae</taxon>
        <taxon>Pararhodobacter</taxon>
    </lineage>
</organism>
<feature type="region of interest" description="Disordered" evidence="3">
    <location>
        <begin position="216"/>
        <end position="236"/>
    </location>
</feature>
<evidence type="ECO:0000256" key="2">
    <source>
        <dbReference type="PIRNR" id="PIRNR003107"/>
    </source>
</evidence>
<name>A0ABT3H131_9RHOB</name>
<gene>
    <name evidence="5" type="primary">phoU</name>
    <name evidence="5" type="ORF">OKW52_14750</name>
</gene>
<feature type="compositionally biased region" description="Polar residues" evidence="3">
    <location>
        <begin position="227"/>
        <end position="236"/>
    </location>
</feature>
<proteinExistence type="inferred from homology"/>
<keyword evidence="6" id="KW-1185">Reference proteome</keyword>
<sequence length="236" mass="26258">MTRLHIDSAFDDDLERIRDLMLAMGGRVEEAITLSARALDERDEDLAQQVVAGDRAIDKLEEEIDSQVVRLLALRQPQAGDLRAVIAVMKMAADIERLGDYAKNMAKRVPVLSADPRIEGAGSAIRRQARQVGQMLKDMLDAFARLDVALAEDVIHRDVEVDHMTNALFREFITHMMEDPRNISACLHYTFIAKNVERMGDLVTGAAEQVIFLATGERPGDRPKGDSTATIHVQPD</sequence>
<keyword evidence="2" id="KW-0963">Cytoplasm</keyword>
<feature type="domain" description="PhoU" evidence="4">
    <location>
        <begin position="125"/>
        <end position="210"/>
    </location>
</feature>
<dbReference type="Pfam" id="PF01895">
    <property type="entry name" value="PhoU"/>
    <property type="match status" value="2"/>
</dbReference>
<feature type="domain" description="PhoU" evidence="4">
    <location>
        <begin position="23"/>
        <end position="109"/>
    </location>
</feature>
<reference evidence="5 6" key="1">
    <citation type="submission" date="2022-10" db="EMBL/GenBank/DDBJ databases">
        <title>Pararhodobacter sp. nov., isolated from marine algae.</title>
        <authorList>
            <person name="Choi B.J."/>
            <person name="Kim J.M."/>
            <person name="Lee J.K."/>
            <person name="Choi D.G."/>
            <person name="Jeon C.O."/>
        </authorList>
    </citation>
    <scope>NUCLEOTIDE SEQUENCE [LARGE SCALE GENOMIC DNA]</scope>
    <source>
        <strain evidence="5 6">ZQ420</strain>
    </source>
</reference>
<evidence type="ECO:0000259" key="4">
    <source>
        <dbReference type="Pfam" id="PF01895"/>
    </source>
</evidence>
<evidence type="ECO:0000313" key="6">
    <source>
        <dbReference type="Proteomes" id="UP001208938"/>
    </source>
</evidence>
<dbReference type="PANTHER" id="PTHR42930:SF3">
    <property type="entry name" value="PHOSPHATE-SPECIFIC TRANSPORT SYSTEM ACCESSORY PROTEIN PHOU"/>
    <property type="match status" value="1"/>
</dbReference>
<evidence type="ECO:0000313" key="5">
    <source>
        <dbReference type="EMBL" id="MCW1933481.1"/>
    </source>
</evidence>
<dbReference type="NCBIfam" id="TIGR02135">
    <property type="entry name" value="phoU_full"/>
    <property type="match status" value="1"/>
</dbReference>
<comment type="caution">
    <text evidence="5">The sequence shown here is derived from an EMBL/GenBank/DDBJ whole genome shotgun (WGS) entry which is preliminary data.</text>
</comment>
<dbReference type="PIRSF" id="PIRSF003107">
    <property type="entry name" value="PhoU"/>
    <property type="match status" value="1"/>
</dbReference>
<comment type="similarity">
    <text evidence="1 2">Belongs to the PhoU family.</text>
</comment>
<dbReference type="InterPro" id="IPR026022">
    <property type="entry name" value="PhoU_dom"/>
</dbReference>
<dbReference type="InterPro" id="IPR028366">
    <property type="entry name" value="PhoU"/>
</dbReference>
<keyword evidence="2" id="KW-0813">Transport</keyword>